<dbReference type="InterPro" id="IPR038377">
    <property type="entry name" value="Na/Glc_symporter_sf"/>
</dbReference>
<feature type="transmembrane region" description="Helical" evidence="11">
    <location>
        <begin position="38"/>
        <end position="59"/>
    </location>
</feature>
<keyword evidence="8" id="KW-0406">Ion transport</keyword>
<comment type="caution">
    <text evidence="12">The sequence shown here is derived from an EMBL/GenBank/DDBJ whole genome shotgun (WGS) entry which is preliminary data.</text>
</comment>
<keyword evidence="10" id="KW-0739">Sodium transport</keyword>
<evidence type="ECO:0000256" key="6">
    <source>
        <dbReference type="ARBA" id="ARBA00022989"/>
    </source>
</evidence>
<reference evidence="12" key="1">
    <citation type="journal article" date="2014" name="Front. Microbiol.">
        <title>High frequency of phylogenetically diverse reductive dehalogenase-homologous genes in deep subseafloor sedimentary metagenomes.</title>
        <authorList>
            <person name="Kawai M."/>
            <person name="Futagami T."/>
            <person name="Toyoda A."/>
            <person name="Takaki Y."/>
            <person name="Nishi S."/>
            <person name="Hori S."/>
            <person name="Arai W."/>
            <person name="Tsubouchi T."/>
            <person name="Morono Y."/>
            <person name="Uchiyama I."/>
            <person name="Ito T."/>
            <person name="Fujiyama A."/>
            <person name="Inagaki F."/>
            <person name="Takami H."/>
        </authorList>
    </citation>
    <scope>NUCLEOTIDE SEQUENCE</scope>
    <source>
        <strain evidence="12">Expedition CK06-06</strain>
    </source>
</reference>
<keyword evidence="7" id="KW-0915">Sodium</keyword>
<dbReference type="PROSITE" id="PS50283">
    <property type="entry name" value="NA_SOLUT_SYMP_3"/>
    <property type="match status" value="1"/>
</dbReference>
<sequence>LGSAMQQLVSYTADQTVVQRYLTTADEKAAARGIWTNAVLTIPATLIFFGVGTALWAFYKTNPAMLNPTGKSDDIFPWFIAQQLPMGVAGLVIAGLFAAAMSSLDSSLNSMATTITTDFYRWRRPQATDRQCLKLARWLTVALGLFGILSAIIMAVLQSESMWDQYIKVIGLLGGGLAGLFALGIFTRRTTGRGAVVGFLGSAGVLFCVSYFQLVNLLLYAAVGIVGCFVIGYLASRLMPDRRRDLEKGEFRP</sequence>
<dbReference type="PANTHER" id="PTHR42985:SF40">
    <property type="entry name" value="LD47995P-RELATED"/>
    <property type="match status" value="1"/>
</dbReference>
<dbReference type="GO" id="GO:0006814">
    <property type="term" value="P:sodium ion transport"/>
    <property type="evidence" value="ECO:0007669"/>
    <property type="project" value="UniProtKB-KW"/>
</dbReference>
<evidence type="ECO:0000313" key="12">
    <source>
        <dbReference type="EMBL" id="GAG30661.1"/>
    </source>
</evidence>
<evidence type="ECO:0000256" key="9">
    <source>
        <dbReference type="ARBA" id="ARBA00023136"/>
    </source>
</evidence>
<keyword evidence="3" id="KW-0813">Transport</keyword>
<dbReference type="Gene3D" id="1.20.1730.10">
    <property type="entry name" value="Sodium/glucose cotransporter"/>
    <property type="match status" value="1"/>
</dbReference>
<dbReference type="EMBL" id="BARS01041292">
    <property type="protein sequence ID" value="GAG30661.1"/>
    <property type="molecule type" value="Genomic_DNA"/>
</dbReference>
<feature type="non-terminal residue" evidence="12">
    <location>
        <position position="253"/>
    </location>
</feature>
<feature type="transmembrane region" description="Helical" evidence="11">
    <location>
        <begin position="194"/>
        <end position="212"/>
    </location>
</feature>
<proteinExistence type="inferred from homology"/>
<comment type="subcellular location">
    <subcellularLocation>
        <location evidence="1">Cell membrane</location>
        <topology evidence="1">Multi-pass membrane protein</topology>
    </subcellularLocation>
</comment>
<protein>
    <recommendedName>
        <fullName evidence="13">Sodium/solute symporter</fullName>
    </recommendedName>
</protein>
<feature type="transmembrane region" description="Helical" evidence="11">
    <location>
        <begin position="218"/>
        <end position="236"/>
    </location>
</feature>
<feature type="non-terminal residue" evidence="12">
    <location>
        <position position="1"/>
    </location>
</feature>
<evidence type="ECO:0000256" key="4">
    <source>
        <dbReference type="ARBA" id="ARBA00022475"/>
    </source>
</evidence>
<evidence type="ECO:0000256" key="3">
    <source>
        <dbReference type="ARBA" id="ARBA00022448"/>
    </source>
</evidence>
<keyword evidence="4" id="KW-1003">Cell membrane</keyword>
<feature type="transmembrane region" description="Helical" evidence="11">
    <location>
        <begin position="169"/>
        <end position="187"/>
    </location>
</feature>
<evidence type="ECO:0000256" key="5">
    <source>
        <dbReference type="ARBA" id="ARBA00022692"/>
    </source>
</evidence>
<dbReference type="InterPro" id="IPR001734">
    <property type="entry name" value="Na/solute_symporter"/>
</dbReference>
<evidence type="ECO:0000256" key="1">
    <source>
        <dbReference type="ARBA" id="ARBA00004651"/>
    </source>
</evidence>
<dbReference type="GO" id="GO:0015293">
    <property type="term" value="F:symporter activity"/>
    <property type="evidence" value="ECO:0007669"/>
    <property type="project" value="TreeGrafter"/>
</dbReference>
<accession>X0Y176</accession>
<evidence type="ECO:0008006" key="13">
    <source>
        <dbReference type="Google" id="ProtNLM"/>
    </source>
</evidence>
<dbReference type="PANTHER" id="PTHR42985">
    <property type="entry name" value="SODIUM-COUPLED MONOCARBOXYLATE TRANSPORTER"/>
    <property type="match status" value="1"/>
</dbReference>
<evidence type="ECO:0000256" key="10">
    <source>
        <dbReference type="ARBA" id="ARBA00023201"/>
    </source>
</evidence>
<organism evidence="12">
    <name type="scientific">marine sediment metagenome</name>
    <dbReference type="NCBI Taxonomy" id="412755"/>
    <lineage>
        <taxon>unclassified sequences</taxon>
        <taxon>metagenomes</taxon>
        <taxon>ecological metagenomes</taxon>
    </lineage>
</organism>
<name>X0Y176_9ZZZZ</name>
<comment type="similarity">
    <text evidence="2">Belongs to the sodium:solute symporter (SSF) (TC 2.A.21) family.</text>
</comment>
<keyword evidence="9 11" id="KW-0472">Membrane</keyword>
<gene>
    <name evidence="12" type="ORF">S01H1_62821</name>
</gene>
<keyword evidence="6 11" id="KW-1133">Transmembrane helix</keyword>
<feature type="transmembrane region" description="Helical" evidence="11">
    <location>
        <begin position="138"/>
        <end position="157"/>
    </location>
</feature>
<keyword evidence="5 11" id="KW-0812">Transmembrane</keyword>
<dbReference type="AlphaFoldDB" id="X0Y176"/>
<evidence type="ECO:0000256" key="11">
    <source>
        <dbReference type="SAM" id="Phobius"/>
    </source>
</evidence>
<feature type="transmembrane region" description="Helical" evidence="11">
    <location>
        <begin position="79"/>
        <end position="101"/>
    </location>
</feature>
<dbReference type="GO" id="GO:0005886">
    <property type="term" value="C:plasma membrane"/>
    <property type="evidence" value="ECO:0007669"/>
    <property type="project" value="UniProtKB-SubCell"/>
</dbReference>
<dbReference type="InterPro" id="IPR051163">
    <property type="entry name" value="Sodium:Solute_Symporter_SSF"/>
</dbReference>
<evidence type="ECO:0000256" key="2">
    <source>
        <dbReference type="ARBA" id="ARBA00006434"/>
    </source>
</evidence>
<dbReference type="Pfam" id="PF00474">
    <property type="entry name" value="SSF"/>
    <property type="match status" value="1"/>
</dbReference>
<evidence type="ECO:0000256" key="8">
    <source>
        <dbReference type="ARBA" id="ARBA00023065"/>
    </source>
</evidence>
<evidence type="ECO:0000256" key="7">
    <source>
        <dbReference type="ARBA" id="ARBA00023053"/>
    </source>
</evidence>